<dbReference type="InterPro" id="IPR029154">
    <property type="entry name" value="HIBADH-like_NADP-bd"/>
</dbReference>
<proteinExistence type="inferred from homology"/>
<dbReference type="GO" id="GO:0016491">
    <property type="term" value="F:oxidoreductase activity"/>
    <property type="evidence" value="ECO:0007669"/>
    <property type="project" value="UniProtKB-KW"/>
</dbReference>
<evidence type="ECO:0000259" key="5">
    <source>
        <dbReference type="Pfam" id="PF14833"/>
    </source>
</evidence>
<keyword evidence="7" id="KW-1185">Reference proteome</keyword>
<evidence type="ECO:0000256" key="3">
    <source>
        <dbReference type="ARBA" id="ARBA00023027"/>
    </source>
</evidence>
<dbReference type="InterPro" id="IPR006115">
    <property type="entry name" value="6PGDH_NADP-bd"/>
</dbReference>
<dbReference type="EMBL" id="JBHLUE010000011">
    <property type="protein sequence ID" value="MFC0565233.1"/>
    <property type="molecule type" value="Genomic_DNA"/>
</dbReference>
<accession>A0ABV6NYZ5</accession>
<evidence type="ECO:0000256" key="2">
    <source>
        <dbReference type="ARBA" id="ARBA00023002"/>
    </source>
</evidence>
<evidence type="ECO:0000259" key="4">
    <source>
        <dbReference type="Pfam" id="PF03446"/>
    </source>
</evidence>
<name>A0ABV6NYZ5_9ACTN</name>
<keyword evidence="2 6" id="KW-0560">Oxidoreductase</keyword>
<dbReference type="InterPro" id="IPR013328">
    <property type="entry name" value="6PGD_dom2"/>
</dbReference>
<evidence type="ECO:0000256" key="1">
    <source>
        <dbReference type="ARBA" id="ARBA00009080"/>
    </source>
</evidence>
<dbReference type="Gene3D" id="1.10.1040.10">
    <property type="entry name" value="N-(1-d-carboxylethyl)-l-norvaline Dehydrogenase, domain 2"/>
    <property type="match status" value="1"/>
</dbReference>
<organism evidence="6 7">
    <name type="scientific">Plantactinospora siamensis</name>
    <dbReference type="NCBI Taxonomy" id="555372"/>
    <lineage>
        <taxon>Bacteria</taxon>
        <taxon>Bacillati</taxon>
        <taxon>Actinomycetota</taxon>
        <taxon>Actinomycetes</taxon>
        <taxon>Micromonosporales</taxon>
        <taxon>Micromonosporaceae</taxon>
        <taxon>Plantactinospora</taxon>
    </lineage>
</organism>
<dbReference type="InterPro" id="IPR015815">
    <property type="entry name" value="HIBADH-related"/>
</dbReference>
<reference evidence="6 7" key="1">
    <citation type="submission" date="2024-09" db="EMBL/GenBank/DDBJ databases">
        <authorList>
            <person name="Sun Q."/>
            <person name="Mori K."/>
        </authorList>
    </citation>
    <scope>NUCLEOTIDE SEQUENCE [LARGE SCALE GENOMIC DNA]</scope>
    <source>
        <strain evidence="6 7">TBRC 2205</strain>
    </source>
</reference>
<dbReference type="PIRSF" id="PIRSF000103">
    <property type="entry name" value="HIBADH"/>
    <property type="match status" value="1"/>
</dbReference>
<keyword evidence="3" id="KW-0520">NAD</keyword>
<evidence type="ECO:0000313" key="7">
    <source>
        <dbReference type="Proteomes" id="UP001589894"/>
    </source>
</evidence>
<protein>
    <submittedName>
        <fullName evidence="6">NAD(P)-dependent oxidoreductase</fullName>
        <ecNumber evidence="6">1.1.-.-</ecNumber>
    </submittedName>
</protein>
<dbReference type="EC" id="1.1.-.-" evidence="6"/>
<dbReference type="PANTHER" id="PTHR43580">
    <property type="entry name" value="OXIDOREDUCTASE GLYR1-RELATED"/>
    <property type="match status" value="1"/>
</dbReference>
<sequence>MAVTRVGLVGTGRMGTALGERIIGAGFPLAVHNRTADRTKPLLDLGAQGAGSPAEVAAAVAPPGGESGDAAMVLTVLTDDEAVDQIYTGPDGLLSGARPGTVFVEASTIRTSTISRLDPLVRATGAGLVDAPLAGPPPAARAGQLLVMAGGTPDDLALVRPVLETYARRVAHVGAVGAGTTMKLVLMAPMGIYFAGLAEGLAMGARLGLDRATMLDVILDSHGAPPVLRDRAELLLGAQRPVGFEVSGVRKDLRAIVATAQDAGVPASTAAAALGLYAGATVSGYADADLAFIVDYVARLAAGEAGDGSGR</sequence>
<dbReference type="Proteomes" id="UP001589894">
    <property type="component" value="Unassembled WGS sequence"/>
</dbReference>
<dbReference type="SUPFAM" id="SSF51735">
    <property type="entry name" value="NAD(P)-binding Rossmann-fold domains"/>
    <property type="match status" value="1"/>
</dbReference>
<comment type="caution">
    <text evidence="6">The sequence shown here is derived from an EMBL/GenBank/DDBJ whole genome shotgun (WGS) entry which is preliminary data.</text>
</comment>
<dbReference type="RefSeq" id="WP_377338876.1">
    <property type="nucleotide sequence ID" value="NZ_JBHLUE010000011.1"/>
</dbReference>
<comment type="similarity">
    <text evidence="1">Belongs to the HIBADH-related family.</text>
</comment>
<dbReference type="InterPro" id="IPR036291">
    <property type="entry name" value="NAD(P)-bd_dom_sf"/>
</dbReference>
<evidence type="ECO:0000313" key="6">
    <source>
        <dbReference type="EMBL" id="MFC0565233.1"/>
    </source>
</evidence>
<feature type="domain" description="6-phosphogluconate dehydrogenase NADP-binding" evidence="4">
    <location>
        <begin position="5"/>
        <end position="174"/>
    </location>
</feature>
<dbReference type="PANTHER" id="PTHR43580:SF2">
    <property type="entry name" value="CYTOKINE-LIKE NUCLEAR FACTOR N-PAC"/>
    <property type="match status" value="1"/>
</dbReference>
<gene>
    <name evidence="6" type="ORF">ACFFHU_13940</name>
</gene>
<dbReference type="Pfam" id="PF03446">
    <property type="entry name" value="NAD_binding_2"/>
    <property type="match status" value="1"/>
</dbReference>
<dbReference type="InterPro" id="IPR051265">
    <property type="entry name" value="HIBADH-related_NP60_sf"/>
</dbReference>
<dbReference type="InterPro" id="IPR008927">
    <property type="entry name" value="6-PGluconate_DH-like_C_sf"/>
</dbReference>
<dbReference type="Pfam" id="PF14833">
    <property type="entry name" value="NAD_binding_11"/>
    <property type="match status" value="1"/>
</dbReference>
<dbReference type="SUPFAM" id="SSF48179">
    <property type="entry name" value="6-phosphogluconate dehydrogenase C-terminal domain-like"/>
    <property type="match status" value="1"/>
</dbReference>
<dbReference type="Gene3D" id="3.40.50.720">
    <property type="entry name" value="NAD(P)-binding Rossmann-like Domain"/>
    <property type="match status" value="1"/>
</dbReference>
<feature type="domain" description="3-hydroxyisobutyrate dehydrogenase-like NAD-binding" evidence="5">
    <location>
        <begin position="177"/>
        <end position="295"/>
    </location>
</feature>